<protein>
    <recommendedName>
        <fullName evidence="3">UDP-N-acetylglucosamine kinase</fullName>
    </recommendedName>
</protein>
<organism evidence="1 2">
    <name type="scientific">candidate division WOR-3 bacterium JGI_Cruoil_03_44_89</name>
    <dbReference type="NCBI Taxonomy" id="1973748"/>
    <lineage>
        <taxon>Bacteria</taxon>
        <taxon>Bacteria division WOR-3</taxon>
    </lineage>
</organism>
<dbReference type="Proteomes" id="UP000215215">
    <property type="component" value="Unassembled WGS sequence"/>
</dbReference>
<dbReference type="PROSITE" id="PS51257">
    <property type="entry name" value="PROKAR_LIPOPROTEIN"/>
    <property type="match status" value="1"/>
</dbReference>
<sequence>MEYYDKLVGELAKDLSEHQNLILLIGLAGCGKTSLAMTLIKQAELQKTTRVCLDSIITMESGYNYDIELRNFYREIEFETAKKSLESGYNLVVDDTNITKEIRKLFIDIAKQYRAIQTVGIYFNIPLHCCIERRTNDPSLAIREKYSQKTDWGEVIKKQSDIVEEPCLTEGFDVLFELNEKSSIVKISKHKGL</sequence>
<evidence type="ECO:0000313" key="1">
    <source>
        <dbReference type="EMBL" id="OYD16042.1"/>
    </source>
</evidence>
<evidence type="ECO:0000313" key="2">
    <source>
        <dbReference type="Proteomes" id="UP000215215"/>
    </source>
</evidence>
<proteinExistence type="predicted"/>
<reference evidence="1 2" key="1">
    <citation type="submission" date="2017-07" db="EMBL/GenBank/DDBJ databases">
        <title>Recovery of genomes from metagenomes via a dereplication, aggregation, and scoring strategy.</title>
        <authorList>
            <person name="Sieber C.M."/>
            <person name="Probst A.J."/>
            <person name="Sharrar A."/>
            <person name="Thomas B.C."/>
            <person name="Hess M."/>
            <person name="Tringe S.G."/>
            <person name="Banfield J.F."/>
        </authorList>
    </citation>
    <scope>NUCLEOTIDE SEQUENCE [LARGE SCALE GENOMIC DNA]</scope>
    <source>
        <strain evidence="1">JGI_Cruoil_03_44_89</strain>
    </source>
</reference>
<dbReference type="InterPro" id="IPR017101">
    <property type="entry name" value="P-loop_ATP/GTP-bd_All4644_prd"/>
</dbReference>
<dbReference type="Pfam" id="PF13671">
    <property type="entry name" value="AAA_33"/>
    <property type="match status" value="1"/>
</dbReference>
<gene>
    <name evidence="1" type="ORF">CH333_04395</name>
</gene>
<dbReference type="InterPro" id="IPR027417">
    <property type="entry name" value="P-loop_NTPase"/>
</dbReference>
<dbReference type="PIRSF" id="PIRSF037081">
    <property type="entry name" value="P-loop_All4644_prd"/>
    <property type="match status" value="1"/>
</dbReference>
<accession>A0A235BUX8</accession>
<dbReference type="AlphaFoldDB" id="A0A235BUX8"/>
<name>A0A235BUX8_UNCW3</name>
<dbReference type="Gene3D" id="3.40.50.300">
    <property type="entry name" value="P-loop containing nucleotide triphosphate hydrolases"/>
    <property type="match status" value="1"/>
</dbReference>
<evidence type="ECO:0008006" key="3">
    <source>
        <dbReference type="Google" id="ProtNLM"/>
    </source>
</evidence>
<comment type="caution">
    <text evidence="1">The sequence shown here is derived from an EMBL/GenBank/DDBJ whole genome shotgun (WGS) entry which is preliminary data.</text>
</comment>
<dbReference type="EMBL" id="NOZQ01000089">
    <property type="protein sequence ID" value="OYD16042.1"/>
    <property type="molecule type" value="Genomic_DNA"/>
</dbReference>
<dbReference type="SUPFAM" id="SSF52540">
    <property type="entry name" value="P-loop containing nucleoside triphosphate hydrolases"/>
    <property type="match status" value="1"/>
</dbReference>